<comment type="subcellular location">
    <subcellularLocation>
        <location evidence="1">Nucleus</location>
    </subcellularLocation>
</comment>
<dbReference type="Pfam" id="PF09415">
    <property type="entry name" value="CENP-X"/>
    <property type="match status" value="1"/>
</dbReference>
<evidence type="ECO:0000256" key="4">
    <source>
        <dbReference type="ARBA" id="ARBA00023125"/>
    </source>
</evidence>
<evidence type="ECO:0000313" key="7">
    <source>
        <dbReference type="EMBL" id="KAL3512656.1"/>
    </source>
</evidence>
<dbReference type="EMBL" id="JBJUIK010000011">
    <property type="protein sequence ID" value="KAL3512656.1"/>
    <property type="molecule type" value="Genomic_DNA"/>
</dbReference>
<protein>
    <recommendedName>
        <fullName evidence="9">Centromere protein X</fullName>
    </recommendedName>
</protein>
<keyword evidence="3" id="KW-0227">DNA damage</keyword>
<reference evidence="7 8" key="1">
    <citation type="submission" date="2024-11" db="EMBL/GenBank/DDBJ databases">
        <title>A near-complete genome assembly of Cinchona calisaya.</title>
        <authorList>
            <person name="Lian D.C."/>
            <person name="Zhao X.W."/>
            <person name="Wei L."/>
        </authorList>
    </citation>
    <scope>NUCLEOTIDE SEQUENCE [LARGE SCALE GENOMIC DNA]</scope>
    <source>
        <tissue evidence="7">Nenye</tissue>
    </source>
</reference>
<organism evidence="7 8">
    <name type="scientific">Cinchona calisaya</name>
    <dbReference type="NCBI Taxonomy" id="153742"/>
    <lineage>
        <taxon>Eukaryota</taxon>
        <taxon>Viridiplantae</taxon>
        <taxon>Streptophyta</taxon>
        <taxon>Embryophyta</taxon>
        <taxon>Tracheophyta</taxon>
        <taxon>Spermatophyta</taxon>
        <taxon>Magnoliopsida</taxon>
        <taxon>eudicotyledons</taxon>
        <taxon>Gunneridae</taxon>
        <taxon>Pentapetalae</taxon>
        <taxon>asterids</taxon>
        <taxon>lamiids</taxon>
        <taxon>Gentianales</taxon>
        <taxon>Rubiaceae</taxon>
        <taxon>Cinchonoideae</taxon>
        <taxon>Cinchoneae</taxon>
        <taxon>Cinchona</taxon>
    </lineage>
</organism>
<evidence type="ECO:0000313" key="8">
    <source>
        <dbReference type="Proteomes" id="UP001630127"/>
    </source>
</evidence>
<keyword evidence="5" id="KW-0234">DNA repair</keyword>
<name>A0ABD2Z013_9GENT</name>
<evidence type="ECO:0008006" key="9">
    <source>
        <dbReference type="Google" id="ProtNLM"/>
    </source>
</evidence>
<dbReference type="GO" id="GO:0003677">
    <property type="term" value="F:DNA binding"/>
    <property type="evidence" value="ECO:0007669"/>
    <property type="project" value="UniProtKB-KW"/>
</dbReference>
<dbReference type="PANTHER" id="PTHR28680">
    <property type="entry name" value="CENTROMERE PROTEIN X"/>
    <property type="match status" value="1"/>
</dbReference>
<dbReference type="CDD" id="cd22921">
    <property type="entry name" value="HFD_CENP-X"/>
    <property type="match status" value="1"/>
</dbReference>
<keyword evidence="4" id="KW-0238">DNA-binding</keyword>
<dbReference type="Gene3D" id="6.10.130.30">
    <property type="match status" value="1"/>
</dbReference>
<dbReference type="InterPro" id="IPR018552">
    <property type="entry name" value="CENP-X"/>
</dbReference>
<evidence type="ECO:0000256" key="6">
    <source>
        <dbReference type="ARBA" id="ARBA00023242"/>
    </source>
</evidence>
<sequence length="109" mass="12397">MEEEQNSFDSDLIGEIFKRIWRRRAAERERNEATDAMETEVFQVGGATTPKKNRPTSANAKVFKLSSELLRVFVTEAVQRSAMIAEVEGVSTIEATHLERILPQLLLDF</sequence>
<dbReference type="AlphaFoldDB" id="A0ABD2Z013"/>
<accession>A0ABD2Z013</accession>
<dbReference type="PANTHER" id="PTHR28680:SF1">
    <property type="entry name" value="CENTROMERE PROTEIN X"/>
    <property type="match status" value="1"/>
</dbReference>
<dbReference type="GO" id="GO:0005634">
    <property type="term" value="C:nucleus"/>
    <property type="evidence" value="ECO:0007669"/>
    <property type="project" value="UniProtKB-SubCell"/>
</dbReference>
<evidence type="ECO:0000256" key="2">
    <source>
        <dbReference type="ARBA" id="ARBA00009359"/>
    </source>
</evidence>
<dbReference type="Proteomes" id="UP001630127">
    <property type="component" value="Unassembled WGS sequence"/>
</dbReference>
<comment type="caution">
    <text evidence="7">The sequence shown here is derived from an EMBL/GenBank/DDBJ whole genome shotgun (WGS) entry which is preliminary data.</text>
</comment>
<proteinExistence type="inferred from homology"/>
<evidence type="ECO:0000256" key="3">
    <source>
        <dbReference type="ARBA" id="ARBA00022763"/>
    </source>
</evidence>
<gene>
    <name evidence="7" type="ORF">ACH5RR_025373</name>
</gene>
<evidence type="ECO:0000256" key="5">
    <source>
        <dbReference type="ARBA" id="ARBA00023204"/>
    </source>
</evidence>
<keyword evidence="6" id="KW-0539">Nucleus</keyword>
<evidence type="ECO:0000256" key="1">
    <source>
        <dbReference type="ARBA" id="ARBA00004123"/>
    </source>
</evidence>
<keyword evidence="8" id="KW-1185">Reference proteome</keyword>
<dbReference type="GO" id="GO:0006281">
    <property type="term" value="P:DNA repair"/>
    <property type="evidence" value="ECO:0007669"/>
    <property type="project" value="UniProtKB-KW"/>
</dbReference>
<comment type="similarity">
    <text evidence="2">Belongs to the CENP-X/MHF2 family.</text>
</comment>